<protein>
    <submittedName>
        <fullName evidence="2">Uncharacterized protein</fullName>
    </submittedName>
</protein>
<proteinExistence type="predicted"/>
<evidence type="ECO:0000313" key="2">
    <source>
        <dbReference type="WBParaSite" id="nRc.2.0.1.t45680-RA"/>
    </source>
</evidence>
<sequence>MQILDVNAGNKHQIDMFRIKRNNIVRTINSSLPTNTNIKRMIRIAEFERWFETVYARPHNVLCDPTYV</sequence>
<dbReference type="AlphaFoldDB" id="A0A915L3K3"/>
<organism evidence="1 2">
    <name type="scientific">Romanomermis culicivorax</name>
    <name type="common">Nematode worm</name>
    <dbReference type="NCBI Taxonomy" id="13658"/>
    <lineage>
        <taxon>Eukaryota</taxon>
        <taxon>Metazoa</taxon>
        <taxon>Ecdysozoa</taxon>
        <taxon>Nematoda</taxon>
        <taxon>Enoplea</taxon>
        <taxon>Dorylaimia</taxon>
        <taxon>Mermithida</taxon>
        <taxon>Mermithoidea</taxon>
        <taxon>Mermithidae</taxon>
        <taxon>Romanomermis</taxon>
    </lineage>
</organism>
<dbReference type="Proteomes" id="UP000887565">
    <property type="component" value="Unplaced"/>
</dbReference>
<reference evidence="2" key="1">
    <citation type="submission" date="2022-11" db="UniProtKB">
        <authorList>
            <consortium name="WormBaseParasite"/>
        </authorList>
    </citation>
    <scope>IDENTIFICATION</scope>
</reference>
<dbReference type="WBParaSite" id="nRc.2.0.1.t45680-RA">
    <property type="protein sequence ID" value="nRc.2.0.1.t45680-RA"/>
    <property type="gene ID" value="nRc.2.0.1.g45680"/>
</dbReference>
<accession>A0A915L3K3</accession>
<name>A0A915L3K3_ROMCU</name>
<keyword evidence="1" id="KW-1185">Reference proteome</keyword>
<evidence type="ECO:0000313" key="1">
    <source>
        <dbReference type="Proteomes" id="UP000887565"/>
    </source>
</evidence>